<accession>A0A3P7DVD7</accession>
<protein>
    <submittedName>
        <fullName evidence="1">Uncharacterized protein</fullName>
    </submittedName>
</protein>
<name>A0A3P7DVD7_WUCBA</name>
<proteinExistence type="predicted"/>
<gene>
    <name evidence="1" type="ORF">WBA_LOCUS7407</name>
</gene>
<evidence type="ECO:0000313" key="2">
    <source>
        <dbReference type="Proteomes" id="UP000270924"/>
    </source>
</evidence>
<organism evidence="1 2">
    <name type="scientific">Wuchereria bancrofti</name>
    <dbReference type="NCBI Taxonomy" id="6293"/>
    <lineage>
        <taxon>Eukaryota</taxon>
        <taxon>Metazoa</taxon>
        <taxon>Ecdysozoa</taxon>
        <taxon>Nematoda</taxon>
        <taxon>Chromadorea</taxon>
        <taxon>Rhabditida</taxon>
        <taxon>Spirurina</taxon>
        <taxon>Spiruromorpha</taxon>
        <taxon>Filarioidea</taxon>
        <taxon>Onchocercidae</taxon>
        <taxon>Wuchereria</taxon>
    </lineage>
</organism>
<sequence>MFAGRKSALRTKLVTINVNHKRGVDRTRISRGLTKVASAKISCIRASSKERTTVNWSIRIAHLKRVGNARRTKSIFDTTNFPSISYTFQI</sequence>
<reference evidence="1 2" key="1">
    <citation type="submission" date="2018-11" db="EMBL/GenBank/DDBJ databases">
        <authorList>
            <consortium name="Pathogen Informatics"/>
        </authorList>
    </citation>
    <scope>NUCLEOTIDE SEQUENCE [LARGE SCALE GENOMIC DNA]</scope>
</reference>
<dbReference type="AlphaFoldDB" id="A0A3P7DVD7"/>
<dbReference type="InParanoid" id="A0A3P7DVD7"/>
<keyword evidence="2" id="KW-1185">Reference proteome</keyword>
<dbReference type="Proteomes" id="UP000270924">
    <property type="component" value="Unassembled WGS sequence"/>
</dbReference>
<evidence type="ECO:0000313" key="1">
    <source>
        <dbReference type="EMBL" id="VDM14021.1"/>
    </source>
</evidence>
<dbReference type="EMBL" id="UYWW01005251">
    <property type="protein sequence ID" value="VDM14021.1"/>
    <property type="molecule type" value="Genomic_DNA"/>
</dbReference>